<name>A0A5R9E0S0_9LACT</name>
<dbReference type="AlphaFoldDB" id="A0A5R9E0S0"/>
<dbReference type="SUPFAM" id="SSF161098">
    <property type="entry name" value="MetI-like"/>
    <property type="match status" value="1"/>
</dbReference>
<dbReference type="Gene3D" id="1.10.3720.10">
    <property type="entry name" value="MetI-like"/>
    <property type="match status" value="1"/>
</dbReference>
<dbReference type="CDD" id="cd06261">
    <property type="entry name" value="TM_PBP2"/>
    <property type="match status" value="1"/>
</dbReference>
<keyword evidence="3" id="KW-1003">Cell membrane</keyword>
<evidence type="ECO:0000256" key="4">
    <source>
        <dbReference type="ARBA" id="ARBA00022692"/>
    </source>
</evidence>
<dbReference type="InterPro" id="IPR035906">
    <property type="entry name" value="MetI-like_sf"/>
</dbReference>
<organism evidence="9 10">
    <name type="scientific">Ruoffia tabacinasalis</name>
    <dbReference type="NCBI Taxonomy" id="87458"/>
    <lineage>
        <taxon>Bacteria</taxon>
        <taxon>Bacillati</taxon>
        <taxon>Bacillota</taxon>
        <taxon>Bacilli</taxon>
        <taxon>Lactobacillales</taxon>
        <taxon>Aerococcaceae</taxon>
        <taxon>Ruoffia</taxon>
    </lineage>
</organism>
<comment type="similarity">
    <text evidence="7">Belongs to the binding-protein-dependent transport system permease family.</text>
</comment>
<dbReference type="EMBL" id="VBSP01000014">
    <property type="protein sequence ID" value="TLQ41615.1"/>
    <property type="molecule type" value="Genomic_DNA"/>
</dbReference>
<proteinExistence type="inferred from homology"/>
<keyword evidence="2 7" id="KW-0813">Transport</keyword>
<dbReference type="NCBIfam" id="TIGR01097">
    <property type="entry name" value="PhnE"/>
    <property type="match status" value="1"/>
</dbReference>
<dbReference type="PROSITE" id="PS50928">
    <property type="entry name" value="ABC_TM1"/>
    <property type="match status" value="1"/>
</dbReference>
<dbReference type="GO" id="GO:0005886">
    <property type="term" value="C:plasma membrane"/>
    <property type="evidence" value="ECO:0007669"/>
    <property type="project" value="UniProtKB-SubCell"/>
</dbReference>
<evidence type="ECO:0000256" key="1">
    <source>
        <dbReference type="ARBA" id="ARBA00004651"/>
    </source>
</evidence>
<feature type="domain" description="ABC transmembrane type-1" evidence="8">
    <location>
        <begin position="82"/>
        <end position="265"/>
    </location>
</feature>
<dbReference type="Pfam" id="PF00528">
    <property type="entry name" value="BPD_transp_1"/>
    <property type="match status" value="1"/>
</dbReference>
<evidence type="ECO:0000256" key="5">
    <source>
        <dbReference type="ARBA" id="ARBA00022989"/>
    </source>
</evidence>
<dbReference type="RefSeq" id="WP_138404411.1">
    <property type="nucleotide sequence ID" value="NZ_VBSP01000014.1"/>
</dbReference>
<evidence type="ECO:0000259" key="8">
    <source>
        <dbReference type="PROSITE" id="PS50928"/>
    </source>
</evidence>
<evidence type="ECO:0000256" key="3">
    <source>
        <dbReference type="ARBA" id="ARBA00022475"/>
    </source>
</evidence>
<dbReference type="PANTHER" id="PTHR30043:SF1">
    <property type="entry name" value="ABC TRANSPORT SYSTEM PERMEASE PROTEIN P69"/>
    <property type="match status" value="1"/>
</dbReference>
<evidence type="ECO:0000256" key="2">
    <source>
        <dbReference type="ARBA" id="ARBA00022448"/>
    </source>
</evidence>
<protein>
    <submittedName>
        <fullName evidence="9">Phosphonate ABC transporter, permease protein PhnE</fullName>
    </submittedName>
</protein>
<dbReference type="PANTHER" id="PTHR30043">
    <property type="entry name" value="PHOSPHONATES TRANSPORT SYSTEM PERMEASE PROTEIN"/>
    <property type="match status" value="1"/>
</dbReference>
<dbReference type="GO" id="GO:0015416">
    <property type="term" value="F:ABC-type phosphonate transporter activity"/>
    <property type="evidence" value="ECO:0007669"/>
    <property type="project" value="InterPro"/>
</dbReference>
<comment type="subcellular location">
    <subcellularLocation>
        <location evidence="1 7">Cell membrane</location>
        <topology evidence="1 7">Multi-pass membrane protein</topology>
    </subcellularLocation>
</comment>
<evidence type="ECO:0000256" key="7">
    <source>
        <dbReference type="RuleBase" id="RU363032"/>
    </source>
</evidence>
<comment type="caution">
    <text evidence="9">The sequence shown here is derived from an EMBL/GenBank/DDBJ whole genome shotgun (WGS) entry which is preliminary data.</text>
</comment>
<keyword evidence="6 7" id="KW-0472">Membrane</keyword>
<sequence length="273" mass="30542">MKLYDRVFKPKEISLSNGKKVYQKTSRTPLIVLLLLIFTYISIKVTETEFSVLAERGEQFFVILGQMIPPNWSYASNIWRPMIDTIQMSLLGSVLGAIVAIPIAMLSSSNLIQSRWITGLFKLFLSITRTLPTLITASIATFIFGIGTTAGTIAIFIFTFSYIGKLMYENIENIDMGPFEAMESMGLSKVEAFRYAVVPQIMPTYLSVSLFAFEGNIRYAAILGYVGGGGIGLILNQELGWRDYANAGMILLILMVVVFIIEQISEYCRQRLT</sequence>
<evidence type="ECO:0000313" key="10">
    <source>
        <dbReference type="Proteomes" id="UP000306420"/>
    </source>
</evidence>
<dbReference type="OrthoDB" id="9808005at2"/>
<accession>A0A5R9E0S0</accession>
<evidence type="ECO:0000313" key="9">
    <source>
        <dbReference type="EMBL" id="TLQ41615.1"/>
    </source>
</evidence>
<feature type="transmembrane region" description="Helical" evidence="7">
    <location>
        <begin position="244"/>
        <end position="261"/>
    </location>
</feature>
<dbReference type="InterPro" id="IPR000515">
    <property type="entry name" value="MetI-like"/>
</dbReference>
<keyword evidence="5 7" id="KW-1133">Transmembrane helix</keyword>
<feature type="transmembrane region" description="Helical" evidence="7">
    <location>
        <begin position="220"/>
        <end position="238"/>
    </location>
</feature>
<dbReference type="Proteomes" id="UP000306420">
    <property type="component" value="Unassembled WGS sequence"/>
</dbReference>
<dbReference type="InterPro" id="IPR005769">
    <property type="entry name" value="PhnE/PtxC"/>
</dbReference>
<evidence type="ECO:0000256" key="6">
    <source>
        <dbReference type="ARBA" id="ARBA00023136"/>
    </source>
</evidence>
<reference evidence="9 10" key="1">
    <citation type="submission" date="2019-05" db="EMBL/GenBank/DDBJ databases">
        <title>The metagenome of a microbial culture collection derived from dairy environment covers the genomic content of the human microbiome.</title>
        <authorList>
            <person name="Roder T."/>
            <person name="Wuthrich D."/>
            <person name="Sattari Z."/>
            <person name="Von Ah U."/>
            <person name="Bar C."/>
            <person name="Ronchi F."/>
            <person name="Macpherson A.J."/>
            <person name="Ganal-Vonarburg S.C."/>
            <person name="Bruggmann R."/>
            <person name="Vergeres G."/>
        </authorList>
    </citation>
    <scope>NUCLEOTIDE SEQUENCE [LARGE SCALE GENOMIC DNA]</scope>
    <source>
        <strain evidence="9 10">FAM 24227</strain>
    </source>
</reference>
<gene>
    <name evidence="9" type="primary">phnE</name>
    <name evidence="9" type="ORF">FEZ33_05495</name>
</gene>
<feature type="transmembrane region" description="Helical" evidence="7">
    <location>
        <begin position="133"/>
        <end position="163"/>
    </location>
</feature>
<feature type="transmembrane region" description="Helical" evidence="7">
    <location>
        <begin position="90"/>
        <end position="112"/>
    </location>
</feature>
<keyword evidence="4 7" id="KW-0812">Transmembrane</keyword>